<dbReference type="Pfam" id="PF13439">
    <property type="entry name" value="Glyco_transf_4"/>
    <property type="match status" value="1"/>
</dbReference>
<dbReference type="GO" id="GO:0016757">
    <property type="term" value="F:glycosyltransferase activity"/>
    <property type="evidence" value="ECO:0007669"/>
    <property type="project" value="InterPro"/>
</dbReference>
<dbReference type="PANTHER" id="PTHR46401:SF2">
    <property type="entry name" value="GLYCOSYLTRANSFERASE WBBK-RELATED"/>
    <property type="match status" value="1"/>
</dbReference>
<dbReference type="AlphaFoldDB" id="A0A916YKZ4"/>
<evidence type="ECO:0000313" key="4">
    <source>
        <dbReference type="EMBL" id="GGD48151.1"/>
    </source>
</evidence>
<dbReference type="Pfam" id="PF00534">
    <property type="entry name" value="Glycos_transf_1"/>
    <property type="match status" value="1"/>
</dbReference>
<feature type="domain" description="Glycosyl transferase family 1" evidence="2">
    <location>
        <begin position="190"/>
        <end position="335"/>
    </location>
</feature>
<accession>A0A916YKZ4</accession>
<feature type="domain" description="Glycosyltransferase subfamily 4-like N-terminal" evidence="3">
    <location>
        <begin position="96"/>
        <end position="168"/>
    </location>
</feature>
<dbReference type="GO" id="GO:0009103">
    <property type="term" value="P:lipopolysaccharide biosynthetic process"/>
    <property type="evidence" value="ECO:0007669"/>
    <property type="project" value="TreeGrafter"/>
</dbReference>
<dbReference type="PANTHER" id="PTHR46401">
    <property type="entry name" value="GLYCOSYLTRANSFERASE WBBK-RELATED"/>
    <property type="match status" value="1"/>
</dbReference>
<keyword evidence="1 4" id="KW-0808">Transferase</keyword>
<reference evidence="4 5" key="1">
    <citation type="journal article" date="2014" name="Int. J. Syst. Evol. Microbiol.">
        <title>Complete genome sequence of Corynebacterium casei LMG S-19264T (=DSM 44701T), isolated from a smear-ripened cheese.</title>
        <authorList>
            <consortium name="US DOE Joint Genome Institute (JGI-PGF)"/>
            <person name="Walter F."/>
            <person name="Albersmeier A."/>
            <person name="Kalinowski J."/>
            <person name="Ruckert C."/>
        </authorList>
    </citation>
    <scope>NUCLEOTIDE SEQUENCE [LARGE SCALE GENOMIC DNA]</scope>
    <source>
        <strain evidence="4 5">CGMCC 1.15358</strain>
    </source>
</reference>
<dbReference type="InterPro" id="IPR001296">
    <property type="entry name" value="Glyco_trans_1"/>
</dbReference>
<comment type="caution">
    <text evidence="4">The sequence shown here is derived from an EMBL/GenBank/DDBJ whole genome shotgun (WGS) entry which is preliminary data.</text>
</comment>
<keyword evidence="5" id="KW-1185">Reference proteome</keyword>
<evidence type="ECO:0000259" key="2">
    <source>
        <dbReference type="Pfam" id="PF00534"/>
    </source>
</evidence>
<dbReference type="Proteomes" id="UP000598997">
    <property type="component" value="Unassembled WGS sequence"/>
</dbReference>
<dbReference type="Gene3D" id="3.40.50.2000">
    <property type="entry name" value="Glycogen Phosphorylase B"/>
    <property type="match status" value="2"/>
</dbReference>
<name>A0A916YKZ4_9SPHN</name>
<evidence type="ECO:0000256" key="1">
    <source>
        <dbReference type="ARBA" id="ARBA00022679"/>
    </source>
</evidence>
<proteinExistence type="predicted"/>
<dbReference type="SUPFAM" id="SSF53756">
    <property type="entry name" value="UDP-Glycosyltransferase/glycogen phosphorylase"/>
    <property type="match status" value="1"/>
</dbReference>
<gene>
    <name evidence="4" type="ORF">GCM10010989_23150</name>
</gene>
<dbReference type="CDD" id="cd03809">
    <property type="entry name" value="GT4_MtfB-like"/>
    <property type="match status" value="1"/>
</dbReference>
<dbReference type="EMBL" id="BMIO01000007">
    <property type="protein sequence ID" value="GGD48151.1"/>
    <property type="molecule type" value="Genomic_DNA"/>
</dbReference>
<sequence length="359" mass="39359">MLVNGKFLSAPSTGVHRVAAELIRHCHDLLLTDPAWKGKLRFDLVIPHDAEERARKLGVPYRVVGPFRGIPWEQLTLPSVGSGNTILSLCNVGPVTSVDAVTMFHDAQVRLTPKSYSMPFRIWYRFHQFFTGRRHRRILTISQYSRQQLSRFGLASRNKVTVIPNGVDHFATAEADHRIIPTLGLSRGRYVAALANTQSHKNIRVLIDCFARPEMADTRLVLFGAATAADFEAAGSVPGPNVIFAGKVSDEELRAIYENALCFACPSTTEGFGLPPLEAMGAGCPAIVAPCGALPEVCGEAALYADAHAPEEWAQAIRGLEHNPALRRKLVAKGHEQVARFTWDGAARSLLATMNEYAR</sequence>
<protein>
    <submittedName>
        <fullName evidence="4">Group 1 glycosyl transferase</fullName>
    </submittedName>
</protein>
<organism evidence="4 5">
    <name type="scientific">Croceicoccus pelagius</name>
    <dbReference type="NCBI Taxonomy" id="1703341"/>
    <lineage>
        <taxon>Bacteria</taxon>
        <taxon>Pseudomonadati</taxon>
        <taxon>Pseudomonadota</taxon>
        <taxon>Alphaproteobacteria</taxon>
        <taxon>Sphingomonadales</taxon>
        <taxon>Erythrobacteraceae</taxon>
        <taxon>Croceicoccus</taxon>
    </lineage>
</organism>
<evidence type="ECO:0000313" key="5">
    <source>
        <dbReference type="Proteomes" id="UP000598997"/>
    </source>
</evidence>
<evidence type="ECO:0000259" key="3">
    <source>
        <dbReference type="Pfam" id="PF13439"/>
    </source>
</evidence>
<dbReference type="InterPro" id="IPR028098">
    <property type="entry name" value="Glyco_trans_4-like_N"/>
</dbReference>